<feature type="transmembrane region" description="Helical" evidence="8">
    <location>
        <begin position="59"/>
        <end position="79"/>
    </location>
</feature>
<feature type="transmembrane region" description="Helical" evidence="8">
    <location>
        <begin position="428"/>
        <end position="448"/>
    </location>
</feature>
<gene>
    <name evidence="9" type="ORF">ACHAWO_011829</name>
</gene>
<keyword evidence="3 8" id="KW-0812">Transmembrane</keyword>
<evidence type="ECO:0000256" key="8">
    <source>
        <dbReference type="SAM" id="Phobius"/>
    </source>
</evidence>
<feature type="transmembrane region" description="Helical" evidence="8">
    <location>
        <begin position="21"/>
        <end position="39"/>
    </location>
</feature>
<keyword evidence="10" id="KW-1185">Reference proteome</keyword>
<dbReference type="GO" id="GO:0006811">
    <property type="term" value="P:monoatomic ion transport"/>
    <property type="evidence" value="ECO:0007669"/>
    <property type="project" value="UniProtKB-KW"/>
</dbReference>
<evidence type="ECO:0000256" key="1">
    <source>
        <dbReference type="ARBA" id="ARBA00004141"/>
    </source>
</evidence>
<evidence type="ECO:0000256" key="6">
    <source>
        <dbReference type="ARBA" id="ARBA00023136"/>
    </source>
</evidence>
<dbReference type="Pfam" id="PF25539">
    <property type="entry name" value="Bestrophin_2"/>
    <property type="match status" value="1"/>
</dbReference>
<protein>
    <submittedName>
        <fullName evidence="9">Uncharacterized protein</fullName>
    </submittedName>
</protein>
<dbReference type="EMBL" id="JALLPJ020000557">
    <property type="protein sequence ID" value="KAL3788613.1"/>
    <property type="molecule type" value="Genomic_DNA"/>
</dbReference>
<sequence>MIDYYKGIYNINLLLRIHGSSLYKSSLIGLVGVAIYFIFTFRGEIPMVLPITDDDLDHPYGVGVLVSSVGFLIVFRANYSYQRYWSSCSALQSMLSKWGDSCMNTAVFAMQNKKWDGRKPRNFYDFEELNKYNLTRDRSRHDGRSRVDEKVLKSVYDCEKVRTPAPSPSNKNSVGSSPLKLKHRSSWELVPETSIGASEDIMQRLAYNFDFFPSSTEHNHNFAFRPDGRTPPLFLQELAHRTSLLSAVALSTLRNDAEGYESPLDIYCPGAPLPEVDPDKVPKDTRQSYQPNTIKKHCQYWFSIDRTPVKRSEYNSSRPLSVIGGVSDAEIVFLQKARGSYAKTQLAWCWLSELIVRSHLDGTLGDVHAAILSRLFQNLSDGMKEYNRARQIIYIPFPFPHAQLSVFYTFILVPVIPFLMDQFTNVRWVGTLLTFLAVTCLVGLHEVARELENPFRNVPNELPICTIQAAFNEGLLVMFAGYNPDSFWDGEGWLNRGRESRKSNGFGALNNGQSAPSSAKPYQPHSNNFRPSPKNGHFVSSSQCARELRDILEKQAKDIEELSSLLDAREKTE</sequence>
<evidence type="ECO:0000256" key="3">
    <source>
        <dbReference type="ARBA" id="ARBA00022692"/>
    </source>
</evidence>
<keyword evidence="5" id="KW-0406">Ion transport</keyword>
<dbReference type="Proteomes" id="UP001530400">
    <property type="component" value="Unassembled WGS sequence"/>
</dbReference>
<comment type="subcellular location">
    <subcellularLocation>
        <location evidence="1">Membrane</location>
        <topology evidence="1">Multi-pass membrane protein</topology>
    </subcellularLocation>
</comment>
<dbReference type="AlphaFoldDB" id="A0ABD3PLR5"/>
<accession>A0ABD3PLR5</accession>
<keyword evidence="2" id="KW-0813">Transport</keyword>
<comment type="caution">
    <text evidence="9">The sequence shown here is derived from an EMBL/GenBank/DDBJ whole genome shotgun (WGS) entry which is preliminary data.</text>
</comment>
<evidence type="ECO:0000313" key="9">
    <source>
        <dbReference type="EMBL" id="KAL3788613.1"/>
    </source>
</evidence>
<proteinExistence type="predicted"/>
<dbReference type="PANTHER" id="PTHR33281">
    <property type="entry name" value="UPF0187 PROTEIN YNEE"/>
    <property type="match status" value="1"/>
</dbReference>
<keyword evidence="4 8" id="KW-1133">Transmembrane helix</keyword>
<evidence type="ECO:0000256" key="2">
    <source>
        <dbReference type="ARBA" id="ARBA00022448"/>
    </source>
</evidence>
<name>A0ABD3PLR5_9STRA</name>
<evidence type="ECO:0000313" key="10">
    <source>
        <dbReference type="Proteomes" id="UP001530400"/>
    </source>
</evidence>
<feature type="transmembrane region" description="Helical" evidence="8">
    <location>
        <begin position="392"/>
        <end position="416"/>
    </location>
</feature>
<dbReference type="GO" id="GO:0016020">
    <property type="term" value="C:membrane"/>
    <property type="evidence" value="ECO:0007669"/>
    <property type="project" value="UniProtKB-SubCell"/>
</dbReference>
<reference evidence="9 10" key="1">
    <citation type="submission" date="2024-10" db="EMBL/GenBank/DDBJ databases">
        <title>Updated reference genomes for cyclostephanoid diatoms.</title>
        <authorList>
            <person name="Roberts W.R."/>
            <person name="Alverson A.J."/>
        </authorList>
    </citation>
    <scope>NUCLEOTIDE SEQUENCE [LARGE SCALE GENOMIC DNA]</scope>
    <source>
        <strain evidence="9 10">AJA010-31</strain>
    </source>
</reference>
<feature type="region of interest" description="Disordered" evidence="7">
    <location>
        <begin position="504"/>
        <end position="542"/>
    </location>
</feature>
<dbReference type="InterPro" id="IPR044669">
    <property type="entry name" value="YneE/VCCN1/2-like"/>
</dbReference>
<evidence type="ECO:0000256" key="5">
    <source>
        <dbReference type="ARBA" id="ARBA00023065"/>
    </source>
</evidence>
<evidence type="ECO:0000256" key="4">
    <source>
        <dbReference type="ARBA" id="ARBA00022989"/>
    </source>
</evidence>
<keyword evidence="6 8" id="KW-0472">Membrane</keyword>
<dbReference type="PANTHER" id="PTHR33281:SF20">
    <property type="match status" value="1"/>
</dbReference>
<evidence type="ECO:0000256" key="7">
    <source>
        <dbReference type="SAM" id="MobiDB-lite"/>
    </source>
</evidence>
<organism evidence="9 10">
    <name type="scientific">Cyclotella atomus</name>
    <dbReference type="NCBI Taxonomy" id="382360"/>
    <lineage>
        <taxon>Eukaryota</taxon>
        <taxon>Sar</taxon>
        <taxon>Stramenopiles</taxon>
        <taxon>Ochrophyta</taxon>
        <taxon>Bacillariophyta</taxon>
        <taxon>Coscinodiscophyceae</taxon>
        <taxon>Thalassiosirophycidae</taxon>
        <taxon>Stephanodiscales</taxon>
        <taxon>Stephanodiscaceae</taxon>
        <taxon>Cyclotella</taxon>
    </lineage>
</organism>